<dbReference type="Gene3D" id="1.10.260.40">
    <property type="entry name" value="lambda repressor-like DNA-binding domains"/>
    <property type="match status" value="1"/>
</dbReference>
<dbReference type="Proteomes" id="UP001499986">
    <property type="component" value="Unassembled WGS sequence"/>
</dbReference>
<dbReference type="CDD" id="cd00093">
    <property type="entry name" value="HTH_XRE"/>
    <property type="match status" value="1"/>
</dbReference>
<dbReference type="Pfam" id="PF01381">
    <property type="entry name" value="HTH_3"/>
    <property type="match status" value="1"/>
</dbReference>
<evidence type="ECO:0000259" key="1">
    <source>
        <dbReference type="PROSITE" id="PS50943"/>
    </source>
</evidence>
<dbReference type="RefSeq" id="WP_346139275.1">
    <property type="nucleotide sequence ID" value="NZ_BAAASE010000013.1"/>
</dbReference>
<dbReference type="PROSITE" id="PS50943">
    <property type="entry name" value="HTH_CROC1"/>
    <property type="match status" value="1"/>
</dbReference>
<evidence type="ECO:0000313" key="3">
    <source>
        <dbReference type="Proteomes" id="UP001499986"/>
    </source>
</evidence>
<accession>A0ABN3J6C8</accession>
<evidence type="ECO:0000313" key="2">
    <source>
        <dbReference type="EMBL" id="GAA2421984.1"/>
    </source>
</evidence>
<dbReference type="InterPro" id="IPR001387">
    <property type="entry name" value="Cro/C1-type_HTH"/>
</dbReference>
<protein>
    <recommendedName>
        <fullName evidence="1">HTH cro/C1-type domain-containing protein</fullName>
    </recommendedName>
</protein>
<comment type="caution">
    <text evidence="2">The sequence shown here is derived from an EMBL/GenBank/DDBJ whole genome shotgun (WGS) entry which is preliminary data.</text>
</comment>
<organism evidence="2 3">
    <name type="scientific">Streptomyces coeruleofuscus</name>
    <dbReference type="NCBI Taxonomy" id="66879"/>
    <lineage>
        <taxon>Bacteria</taxon>
        <taxon>Bacillati</taxon>
        <taxon>Actinomycetota</taxon>
        <taxon>Actinomycetes</taxon>
        <taxon>Kitasatosporales</taxon>
        <taxon>Streptomycetaceae</taxon>
        <taxon>Streptomyces</taxon>
    </lineage>
</organism>
<keyword evidence="3" id="KW-1185">Reference proteome</keyword>
<proteinExistence type="predicted"/>
<name>A0ABN3J6C8_9ACTN</name>
<reference evidence="2 3" key="1">
    <citation type="journal article" date="2019" name="Int. J. Syst. Evol. Microbiol.">
        <title>The Global Catalogue of Microorganisms (GCM) 10K type strain sequencing project: providing services to taxonomists for standard genome sequencing and annotation.</title>
        <authorList>
            <consortium name="The Broad Institute Genomics Platform"/>
            <consortium name="The Broad Institute Genome Sequencing Center for Infectious Disease"/>
            <person name="Wu L."/>
            <person name="Ma J."/>
        </authorList>
    </citation>
    <scope>NUCLEOTIDE SEQUENCE [LARGE SCALE GENOMIC DNA]</scope>
    <source>
        <strain evidence="2 3">JCM 4358</strain>
    </source>
</reference>
<dbReference type="SMART" id="SM00530">
    <property type="entry name" value="HTH_XRE"/>
    <property type="match status" value="1"/>
</dbReference>
<gene>
    <name evidence="2" type="ORF">GCM10010255_73630</name>
</gene>
<feature type="domain" description="HTH cro/C1-type" evidence="1">
    <location>
        <begin position="18"/>
        <end position="72"/>
    </location>
</feature>
<dbReference type="InterPro" id="IPR010982">
    <property type="entry name" value="Lambda_DNA-bd_dom_sf"/>
</dbReference>
<dbReference type="SUPFAM" id="SSF47413">
    <property type="entry name" value="lambda repressor-like DNA-binding domains"/>
    <property type="match status" value="1"/>
</dbReference>
<sequence>MPEFPPPTERGEAFGPWLARQLRRAGMSQADLATQVGKTRAAVSAWINGRAEPREETKARIAEILGTNLAAIVTRTVDVPTGRPVRWHHRPAHADGGREYGNAAAFAFDADLSVLAREATQNSLDERYDDRAPVRVHYTLHELDGPHLDAFLAALRWNELLPHYEEASQGNQKVSRSLRSALEDLSQEHRLRILRIDDYNAAGLTGPEYSDGRFAAVVRRQLDSHKVTGGRAGGSYGLGKATLWATSRFGLVLINSTLSEPHEGRTTGRVIGRMDLPWHEVEGEAYAGPAWLGEPDTDPEHEGVSRSWWADDETVHSLHLGRSSGEPGTSFLIVGAHDASGDTESLQDMHDKLVRSLADGFWAAMLGGRSAGPLLEARVTTLRNGEVYIAERHVDPHFHHPALSRALQAYLDGDTVAELTSAGQVVRADVPLIVTPLKGQGRQRDKGREHRAALLLTPADENDAQINRVVCMRGNRMTITEQRPRDLPLGIPPFQAVLLAGYATGRDGEDVALAEAFLRASEPPEHDRWDRTEELTTAYQRGALARLKEFRSSIDKTIRLLLGKREIARSEGPAVLRELLKLDTSTGPAGRRAQSFPTVRNIEARIDDRGAWHVTVHLRLPDAPDPWVLAPVAKFDVRSGGRPSVDWELLVGSESCRAENGTVIVEPGVRTAVFSGVTDPTTHPVRGRYARLAVDVPKARGGAA</sequence>
<dbReference type="EMBL" id="BAAASE010000013">
    <property type="protein sequence ID" value="GAA2421984.1"/>
    <property type="molecule type" value="Genomic_DNA"/>
</dbReference>